<dbReference type="InterPro" id="IPR000515">
    <property type="entry name" value="MetI-like"/>
</dbReference>
<sequence length="312" mass="35287">MKNPHSKTTYNLRQMKKFLPFYLMMLPGILYLVINNYIPMFGIVMAFKKFDFKLGMFKSPSIGLKNFEFLFATKAAFTITRNTLAYNAVFILLGTIVSIAVAILLNEIRSDKAKKLYQTVILTPFLISIVVVSYIVYGFLNTQTGYINHAILPLLGMKSISWYSEPKYWPFILVIVQLWKSFGYNCIIYYATIVGIDKGYYEAAVIDGAGRFQQIRYITLPGLKVTIITLTLMAIGRIFYSDFGLFYQVPMNSGVLVDVTNTIDTYVYRGLTQLNNLGMAAAAGFYQSIIGFLLVLGANGIVRRLSKENALF</sequence>
<evidence type="ECO:0000313" key="9">
    <source>
        <dbReference type="EMBL" id="BCK00884.1"/>
    </source>
</evidence>
<dbReference type="GO" id="GO:0055085">
    <property type="term" value="P:transmembrane transport"/>
    <property type="evidence" value="ECO:0007669"/>
    <property type="project" value="InterPro"/>
</dbReference>
<dbReference type="SUPFAM" id="SSF161098">
    <property type="entry name" value="MetI-like"/>
    <property type="match status" value="1"/>
</dbReference>
<name>A0A7I8DR37_9FIRM</name>
<feature type="transmembrane region" description="Helical" evidence="7">
    <location>
        <begin position="21"/>
        <end position="47"/>
    </location>
</feature>
<evidence type="ECO:0000256" key="7">
    <source>
        <dbReference type="RuleBase" id="RU363032"/>
    </source>
</evidence>
<evidence type="ECO:0000256" key="1">
    <source>
        <dbReference type="ARBA" id="ARBA00004651"/>
    </source>
</evidence>
<keyword evidence="10" id="KW-1185">Reference proteome</keyword>
<dbReference type="Gene3D" id="1.10.3720.10">
    <property type="entry name" value="MetI-like"/>
    <property type="match status" value="1"/>
</dbReference>
<evidence type="ECO:0000256" key="5">
    <source>
        <dbReference type="ARBA" id="ARBA00022989"/>
    </source>
</evidence>
<organism evidence="9 10">
    <name type="scientific">Anaerocolumna chitinilytica</name>
    <dbReference type="NCBI Taxonomy" id="1727145"/>
    <lineage>
        <taxon>Bacteria</taxon>
        <taxon>Bacillati</taxon>
        <taxon>Bacillota</taxon>
        <taxon>Clostridia</taxon>
        <taxon>Lachnospirales</taxon>
        <taxon>Lachnospiraceae</taxon>
        <taxon>Anaerocolumna</taxon>
    </lineage>
</organism>
<dbReference type="RefSeq" id="WP_185256512.1">
    <property type="nucleotide sequence ID" value="NZ_AP023368.1"/>
</dbReference>
<evidence type="ECO:0000256" key="6">
    <source>
        <dbReference type="ARBA" id="ARBA00023136"/>
    </source>
</evidence>
<keyword evidence="3" id="KW-1003">Cell membrane</keyword>
<dbReference type="InterPro" id="IPR051393">
    <property type="entry name" value="ABC_transporter_permease"/>
</dbReference>
<dbReference type="GO" id="GO:0005886">
    <property type="term" value="C:plasma membrane"/>
    <property type="evidence" value="ECO:0007669"/>
    <property type="project" value="UniProtKB-SubCell"/>
</dbReference>
<feature type="domain" description="ABC transmembrane type-1" evidence="8">
    <location>
        <begin position="80"/>
        <end position="298"/>
    </location>
</feature>
<comment type="subcellular location">
    <subcellularLocation>
        <location evidence="1 7">Cell membrane</location>
        <topology evidence="1 7">Multi-pass membrane protein</topology>
    </subcellularLocation>
</comment>
<dbReference type="PANTHER" id="PTHR30193">
    <property type="entry name" value="ABC TRANSPORTER PERMEASE PROTEIN"/>
    <property type="match status" value="1"/>
</dbReference>
<dbReference type="Pfam" id="PF00528">
    <property type="entry name" value="BPD_transp_1"/>
    <property type="match status" value="1"/>
</dbReference>
<reference evidence="9 10" key="2">
    <citation type="submission" date="2020-08" db="EMBL/GenBank/DDBJ databases">
        <authorList>
            <person name="Ueki A."/>
            <person name="Tonouchi A."/>
        </authorList>
    </citation>
    <scope>NUCLEOTIDE SEQUENCE [LARGE SCALE GENOMIC DNA]</scope>
    <source>
        <strain evidence="9 10">CTTW</strain>
    </source>
</reference>
<feature type="transmembrane region" description="Helical" evidence="7">
    <location>
        <begin position="117"/>
        <end position="140"/>
    </location>
</feature>
<keyword evidence="2 7" id="KW-0813">Transport</keyword>
<keyword evidence="6 7" id="KW-0472">Membrane</keyword>
<evidence type="ECO:0000256" key="2">
    <source>
        <dbReference type="ARBA" id="ARBA00022448"/>
    </source>
</evidence>
<dbReference type="EMBL" id="AP023368">
    <property type="protein sequence ID" value="BCK00884.1"/>
    <property type="molecule type" value="Genomic_DNA"/>
</dbReference>
<protein>
    <submittedName>
        <fullName evidence="9">Sugar ABC transporter permease</fullName>
    </submittedName>
</protein>
<dbReference type="Proteomes" id="UP000515703">
    <property type="component" value="Chromosome"/>
</dbReference>
<evidence type="ECO:0000313" key="10">
    <source>
        <dbReference type="Proteomes" id="UP000515703"/>
    </source>
</evidence>
<comment type="similarity">
    <text evidence="7">Belongs to the binding-protein-dependent transport system permease family.</text>
</comment>
<keyword evidence="5 7" id="KW-1133">Transmembrane helix</keyword>
<feature type="transmembrane region" description="Helical" evidence="7">
    <location>
        <begin position="277"/>
        <end position="302"/>
    </location>
</feature>
<evidence type="ECO:0000256" key="4">
    <source>
        <dbReference type="ARBA" id="ARBA00022692"/>
    </source>
</evidence>
<gene>
    <name evidence="9" type="ORF">bsdcttw_39240</name>
</gene>
<dbReference type="AlphaFoldDB" id="A0A7I8DR37"/>
<reference evidence="9 10" key="1">
    <citation type="submission" date="2020-08" db="EMBL/GenBank/DDBJ databases">
        <title>Draft genome sequencing of an Anaerocolumna strain isolated from anoxic soil subjected to BSD treatment.</title>
        <authorList>
            <person name="Uek A."/>
            <person name="Tonouchi A."/>
        </authorList>
    </citation>
    <scope>NUCLEOTIDE SEQUENCE [LARGE SCALE GENOMIC DNA]</scope>
    <source>
        <strain evidence="9 10">CTTW</strain>
    </source>
</reference>
<dbReference type="PANTHER" id="PTHR30193:SF44">
    <property type="entry name" value="LACTOSE TRANSPORT SYSTEM PERMEASE PROTEIN LACF"/>
    <property type="match status" value="1"/>
</dbReference>
<feature type="transmembrane region" description="Helical" evidence="7">
    <location>
        <begin position="168"/>
        <end position="196"/>
    </location>
</feature>
<keyword evidence="4 7" id="KW-0812">Transmembrane</keyword>
<dbReference type="PROSITE" id="PS50928">
    <property type="entry name" value="ABC_TM1"/>
    <property type="match status" value="1"/>
</dbReference>
<proteinExistence type="inferred from homology"/>
<feature type="transmembrane region" description="Helical" evidence="7">
    <location>
        <begin position="217"/>
        <end position="240"/>
    </location>
</feature>
<accession>A0A7I8DR37</accession>
<dbReference type="InterPro" id="IPR035906">
    <property type="entry name" value="MetI-like_sf"/>
</dbReference>
<dbReference type="KEGG" id="acht:bsdcttw_39240"/>
<evidence type="ECO:0000259" key="8">
    <source>
        <dbReference type="PROSITE" id="PS50928"/>
    </source>
</evidence>
<evidence type="ECO:0000256" key="3">
    <source>
        <dbReference type="ARBA" id="ARBA00022475"/>
    </source>
</evidence>
<feature type="transmembrane region" description="Helical" evidence="7">
    <location>
        <begin position="84"/>
        <end position="105"/>
    </location>
</feature>
<dbReference type="CDD" id="cd06261">
    <property type="entry name" value="TM_PBP2"/>
    <property type="match status" value="1"/>
</dbReference>